<proteinExistence type="predicted"/>
<keyword evidence="2" id="KW-1185">Reference proteome</keyword>
<evidence type="ECO:0000313" key="2">
    <source>
        <dbReference type="Proteomes" id="UP000886998"/>
    </source>
</evidence>
<dbReference type="Proteomes" id="UP000886998">
    <property type="component" value="Unassembled WGS sequence"/>
</dbReference>
<comment type="caution">
    <text evidence="1">The sequence shown here is derived from an EMBL/GenBank/DDBJ whole genome shotgun (WGS) entry which is preliminary data.</text>
</comment>
<dbReference type="EMBL" id="BMAV01024510">
    <property type="protein sequence ID" value="GFS33582.1"/>
    <property type="molecule type" value="Genomic_DNA"/>
</dbReference>
<dbReference type="AlphaFoldDB" id="A0A8X6JIG4"/>
<name>A0A8X6JIG4_9ARAC</name>
<gene>
    <name evidence="1" type="ORF">TNIN_418331</name>
</gene>
<sequence length="162" mass="17983">MCLDSVLNHDSIRRGSFVISHQEAPLTVACEHDSWTAVLGNLKLSCRLWKMRHVSNCMLLPYYFVSDPSPRGCLFARHSSSGPVITFSCTTIVYYSIWIKNDLPSPGGCYFEPSEKISSQVLVLASCLSNEPMQQVLSVASGMERASRCYDPSISLKKTIAL</sequence>
<protein>
    <submittedName>
        <fullName evidence="1">Uncharacterized protein</fullName>
    </submittedName>
</protein>
<accession>A0A8X6JIG4</accession>
<organism evidence="1 2">
    <name type="scientific">Trichonephila inaurata madagascariensis</name>
    <dbReference type="NCBI Taxonomy" id="2747483"/>
    <lineage>
        <taxon>Eukaryota</taxon>
        <taxon>Metazoa</taxon>
        <taxon>Ecdysozoa</taxon>
        <taxon>Arthropoda</taxon>
        <taxon>Chelicerata</taxon>
        <taxon>Arachnida</taxon>
        <taxon>Araneae</taxon>
        <taxon>Araneomorphae</taxon>
        <taxon>Entelegynae</taxon>
        <taxon>Araneoidea</taxon>
        <taxon>Nephilidae</taxon>
        <taxon>Trichonephila</taxon>
        <taxon>Trichonephila inaurata</taxon>
    </lineage>
</organism>
<evidence type="ECO:0000313" key="1">
    <source>
        <dbReference type="EMBL" id="GFS33582.1"/>
    </source>
</evidence>
<reference evidence="1" key="1">
    <citation type="submission" date="2020-08" db="EMBL/GenBank/DDBJ databases">
        <title>Multicomponent nature underlies the extraordinary mechanical properties of spider dragline silk.</title>
        <authorList>
            <person name="Kono N."/>
            <person name="Nakamura H."/>
            <person name="Mori M."/>
            <person name="Yoshida Y."/>
            <person name="Ohtoshi R."/>
            <person name="Malay A.D."/>
            <person name="Moran D.A.P."/>
            <person name="Tomita M."/>
            <person name="Numata K."/>
            <person name="Arakawa K."/>
        </authorList>
    </citation>
    <scope>NUCLEOTIDE SEQUENCE</scope>
</reference>